<feature type="transmembrane region" description="Helical" evidence="2">
    <location>
        <begin position="572"/>
        <end position="594"/>
    </location>
</feature>
<organism evidence="3 4">
    <name type="scientific">Lasiodiplodia hormozganensis</name>
    <dbReference type="NCBI Taxonomy" id="869390"/>
    <lineage>
        <taxon>Eukaryota</taxon>
        <taxon>Fungi</taxon>
        <taxon>Dikarya</taxon>
        <taxon>Ascomycota</taxon>
        <taxon>Pezizomycotina</taxon>
        <taxon>Dothideomycetes</taxon>
        <taxon>Dothideomycetes incertae sedis</taxon>
        <taxon>Botryosphaeriales</taxon>
        <taxon>Botryosphaeriaceae</taxon>
        <taxon>Lasiodiplodia</taxon>
    </lineage>
</organism>
<evidence type="ECO:0000256" key="1">
    <source>
        <dbReference type="SAM" id="MobiDB-lite"/>
    </source>
</evidence>
<keyword evidence="2" id="KW-0812">Transmembrane</keyword>
<keyword evidence="2" id="KW-1133">Transmembrane helix</keyword>
<sequence>MEDYATTNSAASNYEIVTGFWTNWSRGLVFGQTLTLTRRDGDLLIAFIALFVTIVGTSFWRIVCFGLHTTFSTDSTRDGVYHQRQAILRNSANGASGLCRFASAMWAWRNRDSKPFRRIGPLIVFTTLFIFAFGVASGFSSKVSTGVGNEVLIQTPDFGISVGKNLTWAQTLKIWYPLYSRTVLSHSTYAQQCYTNDTSTANCNKYVKPRLDARIQRNASCPFDADMCKLPDQNVLLDTGLLDFNDDFGVNLPPKWRFQYRQTMHCAPIVTDGYKEAFPEKNETWYGDKERTWKKPAHTVYYYGQAPFENLTNATYEYQTDIPDMTVKLNTAPAFYSLGTRQVYGSNGTIIPESAFDPMPALRRPDADMVLVFLSANEIAYIGPVDDPWYSANAKYSQVKEYENEHPGKIWAYYRDEPASVLGCVIQKQICNPRMAEDKRCTPLGPTADLSQNLAAIVEGDGEAWWLKQLTKLLLVTLPELWDIINTLGSSSLSASFSLTNGVQAVLPSDQWQRDVERWHSIMMATLQGSAVEVAEGPSAPELRAELQKPTNSWEKALCRRQKILSTAHSNFSVFGLAFIFVTGGLAILVSWLLEPIIAFVQQRRKLDSYARLEWCANETLQLQRLAHEELGMGTWSKCDGDVPVTEKGERLAVLDLTDVTHPRLKARPMGWEEIVAQGPVGSTVETKDTGSSTERDDSSCKGGKGARVDVEEINSPLSSSASGSDDRLTLAEASSLSSSLDNRHIGNCRLEDGRDGM</sequence>
<comment type="caution">
    <text evidence="3">The sequence shown here is derived from an EMBL/GenBank/DDBJ whole genome shotgun (WGS) entry which is preliminary data.</text>
</comment>
<dbReference type="Proteomes" id="UP001175001">
    <property type="component" value="Unassembled WGS sequence"/>
</dbReference>
<feature type="compositionally biased region" description="Basic and acidic residues" evidence="1">
    <location>
        <begin position="686"/>
        <end position="700"/>
    </location>
</feature>
<keyword evidence="2" id="KW-0472">Membrane</keyword>
<feature type="transmembrane region" description="Helical" evidence="2">
    <location>
        <begin position="43"/>
        <end position="67"/>
    </location>
</feature>
<evidence type="ECO:0000313" key="4">
    <source>
        <dbReference type="Proteomes" id="UP001175001"/>
    </source>
</evidence>
<proteinExistence type="predicted"/>
<evidence type="ECO:0000313" key="3">
    <source>
        <dbReference type="EMBL" id="KAK0609384.1"/>
    </source>
</evidence>
<reference evidence="3" key="1">
    <citation type="submission" date="2023-06" db="EMBL/GenBank/DDBJ databases">
        <title>Multi-omics analyses reveal the molecular pathogenesis toolkit of Lasiodiplodia hormozganensis, a cross-kingdom pathogen.</title>
        <authorList>
            <person name="Felix C."/>
            <person name="Meneses R."/>
            <person name="Goncalves M.F.M."/>
            <person name="Tilleman L."/>
            <person name="Duarte A.S."/>
            <person name="Jorrin-Novo J.V."/>
            <person name="Van De Peer Y."/>
            <person name="Deforce D."/>
            <person name="Van Nieuwerburgh F."/>
            <person name="Esteves A.C."/>
            <person name="Alves A."/>
        </authorList>
    </citation>
    <scope>NUCLEOTIDE SEQUENCE</scope>
    <source>
        <strain evidence="3">CBS 339.90</strain>
    </source>
</reference>
<evidence type="ECO:0000256" key="2">
    <source>
        <dbReference type="SAM" id="Phobius"/>
    </source>
</evidence>
<accession>A0AA39W3R0</accession>
<protein>
    <submittedName>
        <fullName evidence="3">Uncharacterized protein</fullName>
    </submittedName>
</protein>
<gene>
    <name evidence="3" type="ORF">DIS24_g12329</name>
</gene>
<feature type="region of interest" description="Disordered" evidence="1">
    <location>
        <begin position="671"/>
        <end position="729"/>
    </location>
</feature>
<dbReference type="EMBL" id="JAUJDW010000251">
    <property type="protein sequence ID" value="KAK0609384.1"/>
    <property type="molecule type" value="Genomic_DNA"/>
</dbReference>
<name>A0AA39W3R0_9PEZI</name>
<feature type="transmembrane region" description="Helical" evidence="2">
    <location>
        <begin position="119"/>
        <end position="139"/>
    </location>
</feature>
<keyword evidence="4" id="KW-1185">Reference proteome</keyword>
<dbReference type="AlphaFoldDB" id="A0AA39W3R0"/>